<evidence type="ECO:0000256" key="2">
    <source>
        <dbReference type="ARBA" id="ARBA00023125"/>
    </source>
</evidence>
<dbReference type="Pfam" id="PF07729">
    <property type="entry name" value="FCD"/>
    <property type="match status" value="1"/>
</dbReference>
<feature type="domain" description="HTH gntR-type" evidence="4">
    <location>
        <begin position="7"/>
        <end position="75"/>
    </location>
</feature>
<dbReference type="RefSeq" id="WP_120042844.1">
    <property type="nucleotide sequence ID" value="NZ_QZFU01000023.1"/>
</dbReference>
<accession>A0A3A4KHL2</accession>
<gene>
    <name evidence="5" type="ORF">D5S18_21660</name>
</gene>
<dbReference type="AlphaFoldDB" id="A0A3A4KHL2"/>
<dbReference type="PROSITE" id="PS50949">
    <property type="entry name" value="HTH_GNTR"/>
    <property type="match status" value="1"/>
</dbReference>
<dbReference type="Proteomes" id="UP000266677">
    <property type="component" value="Unassembled WGS sequence"/>
</dbReference>
<name>A0A3A4KHL2_9NOCA</name>
<protein>
    <submittedName>
        <fullName evidence="5">FadR family transcriptional regulator</fullName>
    </submittedName>
</protein>
<dbReference type="InterPro" id="IPR036388">
    <property type="entry name" value="WH-like_DNA-bd_sf"/>
</dbReference>
<keyword evidence="6" id="KW-1185">Reference proteome</keyword>
<dbReference type="InterPro" id="IPR008920">
    <property type="entry name" value="TF_FadR/GntR_C"/>
</dbReference>
<dbReference type="InterPro" id="IPR000524">
    <property type="entry name" value="Tscrpt_reg_HTH_GntR"/>
</dbReference>
<dbReference type="OrthoDB" id="5450856at2"/>
<dbReference type="SUPFAM" id="SSF46785">
    <property type="entry name" value="Winged helix' DNA-binding domain"/>
    <property type="match status" value="1"/>
</dbReference>
<organism evidence="5 6">
    <name type="scientific">Nocardia panacis</name>
    <dbReference type="NCBI Taxonomy" id="2340916"/>
    <lineage>
        <taxon>Bacteria</taxon>
        <taxon>Bacillati</taxon>
        <taxon>Actinomycetota</taxon>
        <taxon>Actinomycetes</taxon>
        <taxon>Mycobacteriales</taxon>
        <taxon>Nocardiaceae</taxon>
        <taxon>Nocardia</taxon>
    </lineage>
</organism>
<reference evidence="5 6" key="1">
    <citation type="submission" date="2018-09" db="EMBL/GenBank/DDBJ databases">
        <title>YIM PH21274 draft genome.</title>
        <authorList>
            <person name="Miao C."/>
        </authorList>
    </citation>
    <scope>NUCLEOTIDE SEQUENCE [LARGE SCALE GENOMIC DNA]</scope>
    <source>
        <strain evidence="5 6">YIM PH 21724</strain>
    </source>
</reference>
<dbReference type="InterPro" id="IPR011711">
    <property type="entry name" value="GntR_C"/>
</dbReference>
<dbReference type="SUPFAM" id="SSF48008">
    <property type="entry name" value="GntR ligand-binding domain-like"/>
    <property type="match status" value="1"/>
</dbReference>
<dbReference type="SMART" id="SM00345">
    <property type="entry name" value="HTH_GNTR"/>
    <property type="match status" value="1"/>
</dbReference>
<evidence type="ECO:0000259" key="4">
    <source>
        <dbReference type="PROSITE" id="PS50949"/>
    </source>
</evidence>
<dbReference type="CDD" id="cd07377">
    <property type="entry name" value="WHTH_GntR"/>
    <property type="match status" value="1"/>
</dbReference>
<sequence>MRKDRSPSRVERVAEAILEEIAAGRRPVGSRIPPEPQLQEMLGVARNTMREAVRALAHAGVLEIRHGDGVYVTARTDMEGMVLRRLAGTDPHDVLVARRALEVAAARAAATRRDAADLERIESAWKLRGEAMTDAEAGIDAGVAFHAAVVAASHNAALIELYRGLDGVVAAGMREQLRADRLPAWDHAAHYALLTAIRAGDPERAARAAAATLDAVIDALDQ</sequence>
<dbReference type="PRINTS" id="PR00035">
    <property type="entry name" value="HTHGNTR"/>
</dbReference>
<dbReference type="InterPro" id="IPR036390">
    <property type="entry name" value="WH_DNA-bd_sf"/>
</dbReference>
<keyword evidence="2" id="KW-0238">DNA-binding</keyword>
<dbReference type="Gene3D" id="1.10.10.10">
    <property type="entry name" value="Winged helix-like DNA-binding domain superfamily/Winged helix DNA-binding domain"/>
    <property type="match status" value="1"/>
</dbReference>
<evidence type="ECO:0000313" key="6">
    <source>
        <dbReference type="Proteomes" id="UP000266677"/>
    </source>
</evidence>
<evidence type="ECO:0000256" key="1">
    <source>
        <dbReference type="ARBA" id="ARBA00023015"/>
    </source>
</evidence>
<dbReference type="GO" id="GO:0003677">
    <property type="term" value="F:DNA binding"/>
    <property type="evidence" value="ECO:0007669"/>
    <property type="project" value="UniProtKB-KW"/>
</dbReference>
<keyword evidence="1" id="KW-0805">Transcription regulation</keyword>
<dbReference type="PANTHER" id="PTHR43537">
    <property type="entry name" value="TRANSCRIPTIONAL REGULATOR, GNTR FAMILY"/>
    <property type="match status" value="1"/>
</dbReference>
<evidence type="ECO:0000313" key="5">
    <source>
        <dbReference type="EMBL" id="RJO73768.1"/>
    </source>
</evidence>
<dbReference type="PANTHER" id="PTHR43537:SF47">
    <property type="entry name" value="REGULATORY PROTEIN GNTR HTH"/>
    <property type="match status" value="1"/>
</dbReference>
<dbReference type="Pfam" id="PF00392">
    <property type="entry name" value="GntR"/>
    <property type="match status" value="1"/>
</dbReference>
<dbReference type="SMART" id="SM00895">
    <property type="entry name" value="FCD"/>
    <property type="match status" value="1"/>
</dbReference>
<dbReference type="Gene3D" id="1.20.120.530">
    <property type="entry name" value="GntR ligand-binding domain-like"/>
    <property type="match status" value="1"/>
</dbReference>
<proteinExistence type="predicted"/>
<dbReference type="EMBL" id="QZFU01000023">
    <property type="protein sequence ID" value="RJO73768.1"/>
    <property type="molecule type" value="Genomic_DNA"/>
</dbReference>
<evidence type="ECO:0000256" key="3">
    <source>
        <dbReference type="ARBA" id="ARBA00023163"/>
    </source>
</evidence>
<keyword evidence="3" id="KW-0804">Transcription</keyword>
<comment type="caution">
    <text evidence="5">The sequence shown here is derived from an EMBL/GenBank/DDBJ whole genome shotgun (WGS) entry which is preliminary data.</text>
</comment>
<dbReference type="GO" id="GO:0003700">
    <property type="term" value="F:DNA-binding transcription factor activity"/>
    <property type="evidence" value="ECO:0007669"/>
    <property type="project" value="InterPro"/>
</dbReference>